<organism evidence="3 4">
    <name type="scientific">Candidatus Corynebacterium gallistercoris</name>
    <dbReference type="NCBI Taxonomy" id="2838530"/>
    <lineage>
        <taxon>Bacteria</taxon>
        <taxon>Bacillati</taxon>
        <taxon>Actinomycetota</taxon>
        <taxon>Actinomycetes</taxon>
        <taxon>Mycobacteriales</taxon>
        <taxon>Corynebacteriaceae</taxon>
        <taxon>Corynebacterium</taxon>
    </lineage>
</organism>
<feature type="region of interest" description="Disordered" evidence="1">
    <location>
        <begin position="1"/>
        <end position="22"/>
    </location>
</feature>
<reference evidence="3" key="2">
    <citation type="submission" date="2021-04" db="EMBL/GenBank/DDBJ databases">
        <authorList>
            <person name="Gilroy R."/>
        </authorList>
    </citation>
    <scope>NUCLEOTIDE SEQUENCE</scope>
    <source>
        <strain evidence="3">4376</strain>
    </source>
</reference>
<sequence>MASPNYKHRAPQHVKKNRKRTRELDWQDTRVPAWVAWLSVLCLIALFAGVLALSTSDRTAKPMNINGDQLGPIGMTVEEYDGFAHEQLVAAQGTQERWALVSPPPDQPWDQQELSDLVRGLDARVSTFYFGPAASIPAAEPAAGHTRADVVERIFATAAAQDGVAPEQVRCDGLLVYATPEVLRELEPRVFAVEPAHPEAVYGLMGIRPVSAA</sequence>
<dbReference type="AlphaFoldDB" id="A0A9D1RZA9"/>
<evidence type="ECO:0000313" key="4">
    <source>
        <dbReference type="Proteomes" id="UP000824189"/>
    </source>
</evidence>
<gene>
    <name evidence="3" type="ORF">H9867_08640</name>
</gene>
<dbReference type="Proteomes" id="UP000824189">
    <property type="component" value="Unassembled WGS sequence"/>
</dbReference>
<comment type="caution">
    <text evidence="3">The sequence shown here is derived from an EMBL/GenBank/DDBJ whole genome shotgun (WGS) entry which is preliminary data.</text>
</comment>
<proteinExistence type="predicted"/>
<evidence type="ECO:0000313" key="3">
    <source>
        <dbReference type="EMBL" id="HIW96527.1"/>
    </source>
</evidence>
<reference evidence="3" key="1">
    <citation type="journal article" date="2021" name="PeerJ">
        <title>Extensive microbial diversity within the chicken gut microbiome revealed by metagenomics and culture.</title>
        <authorList>
            <person name="Gilroy R."/>
            <person name="Ravi A."/>
            <person name="Getino M."/>
            <person name="Pursley I."/>
            <person name="Horton D.L."/>
            <person name="Alikhan N.F."/>
            <person name="Baker D."/>
            <person name="Gharbi K."/>
            <person name="Hall N."/>
            <person name="Watson M."/>
            <person name="Adriaenssens E.M."/>
            <person name="Foster-Nyarko E."/>
            <person name="Jarju S."/>
            <person name="Secka A."/>
            <person name="Antonio M."/>
            <person name="Oren A."/>
            <person name="Chaudhuri R.R."/>
            <person name="La Ragione R."/>
            <person name="Hildebrand F."/>
            <person name="Pallen M.J."/>
        </authorList>
    </citation>
    <scope>NUCLEOTIDE SEQUENCE</scope>
    <source>
        <strain evidence="3">4376</strain>
    </source>
</reference>
<feature type="transmembrane region" description="Helical" evidence="2">
    <location>
        <begin position="34"/>
        <end position="53"/>
    </location>
</feature>
<keyword evidence="2" id="KW-1133">Transmembrane helix</keyword>
<keyword evidence="2" id="KW-0472">Membrane</keyword>
<accession>A0A9D1RZA9</accession>
<evidence type="ECO:0000256" key="1">
    <source>
        <dbReference type="SAM" id="MobiDB-lite"/>
    </source>
</evidence>
<protein>
    <submittedName>
        <fullName evidence="3">Uncharacterized protein</fullName>
    </submittedName>
</protein>
<dbReference type="EMBL" id="DXFZ01000106">
    <property type="protein sequence ID" value="HIW96527.1"/>
    <property type="molecule type" value="Genomic_DNA"/>
</dbReference>
<feature type="compositionally biased region" description="Basic residues" evidence="1">
    <location>
        <begin position="1"/>
        <end position="21"/>
    </location>
</feature>
<name>A0A9D1RZA9_9CORY</name>
<keyword evidence="2" id="KW-0812">Transmembrane</keyword>
<evidence type="ECO:0000256" key="2">
    <source>
        <dbReference type="SAM" id="Phobius"/>
    </source>
</evidence>